<feature type="chain" id="PRO_5042588170" description="beta-glucosidase" evidence="10">
    <location>
        <begin position="22"/>
        <end position="906"/>
    </location>
</feature>
<dbReference type="InterPro" id="IPR013783">
    <property type="entry name" value="Ig-like_fold"/>
</dbReference>
<protein>
    <recommendedName>
        <fullName evidence="4">beta-glucosidase</fullName>
        <ecNumber evidence="4">3.2.1.21</ecNumber>
    </recommendedName>
</protein>
<sequence>MLRFLSYAAALPVVALSSSQSDNSPTSVRWQTGNAKVDSLVEQLTPTEKISLVHGSVDPGNQNQAGYVVPVPRLGIPAVRISDGEAGLNVVENATALPTQPNVAATFSRQLAYLHGKVSGREAKVLGMDVLLAPRLNILRDPVTGNFWQSYSEDPYLNAQLGVQALTGIQSEGTMGNPKQIGPSSTGASDGDVNSIVDMQTLQEIYWSAPGALLEAGAATVMCSYAQINGVPSCQYQPLYDMVREQYNNTAIMMSDWVGTHSTADSLVAGLDWEMPMADYYGEPLYNSIYVAKNLSESYLNRAVGIILNKYEAFGLLNTTAPVTQPIPAAMEAAHAAVAYEIAVKSGVLLRNTNGAFPISSTASIAVIGPNGLQFSHGTNFAERAFGFPDREIAPIDALRSRLNRTEIPNAVGVDLEGTLIPSSALRSLDGITQGLSRNDTTGATSLDSQVDFSTSTALPPNRTYEWQGSFHAVEEGYYTISLQRKIPPLQGHTNPDYGQLTFNIGTLSIDGSLVSSGYRQLLDGGDRSWSNSIPTRDGWDNIKVFVYLTEGWHDIAASIVGLLGEPVEVRLCWVTPSQRESNIQTAVGVASGVDVPIVFAFAQSPAQTGMRLDDNMDELVSRVAAANPKSIIVLNNAEPVTMPWLDSVSVVLEMLYPGQEAGYATADLLLGNKLPRGRLPVTYPTSVERTVTRDPKYPGRVAGADGNASFSEGVNVGYRWYKYSNTSVLFPFGYGLSLTTFAYSDLRISSVGTGEDNDGGVVFTISFAIANTGDRDGVEVPQIYIGPPSTANTTYSGQAQFAATALVGFDSVEIGAGESVRVEIGVARRQLSFWDVDGAGWVLARGEREVWVAQSYFGNSKMPWRQGSDKKGHITVWPSSPPIATCAGTCLSKQKSLAHLGDGDP</sequence>
<evidence type="ECO:0000256" key="4">
    <source>
        <dbReference type="ARBA" id="ARBA00012744"/>
    </source>
</evidence>
<dbReference type="InterPro" id="IPR017853">
    <property type="entry name" value="GH"/>
</dbReference>
<dbReference type="Gene3D" id="3.40.50.1700">
    <property type="entry name" value="Glycoside hydrolase family 3 C-terminal domain"/>
    <property type="match status" value="1"/>
</dbReference>
<dbReference type="InterPro" id="IPR050288">
    <property type="entry name" value="Cellulose_deg_GH3"/>
</dbReference>
<comment type="catalytic activity">
    <reaction evidence="1">
        <text>Hydrolysis of terminal, non-reducing beta-D-glucosyl residues with release of beta-D-glucose.</text>
        <dbReference type="EC" id="3.2.1.21"/>
    </reaction>
</comment>
<evidence type="ECO:0000256" key="9">
    <source>
        <dbReference type="ARBA" id="ARBA00023326"/>
    </source>
</evidence>
<gene>
    <name evidence="12" type="ORF">KHLLAP_LOCUS11213</name>
</gene>
<feature type="domain" description="Fibronectin type III-like" evidence="11">
    <location>
        <begin position="780"/>
        <end position="857"/>
    </location>
</feature>
<evidence type="ECO:0000256" key="6">
    <source>
        <dbReference type="ARBA" id="ARBA00023180"/>
    </source>
</evidence>
<dbReference type="InterPro" id="IPR001764">
    <property type="entry name" value="Glyco_hydro_3_N"/>
</dbReference>
<dbReference type="InterPro" id="IPR036881">
    <property type="entry name" value="Glyco_hydro_3_C_sf"/>
</dbReference>
<accession>A0AAI8YN23</accession>
<evidence type="ECO:0000256" key="5">
    <source>
        <dbReference type="ARBA" id="ARBA00022801"/>
    </source>
</evidence>
<reference evidence="12" key="1">
    <citation type="submission" date="2023-10" db="EMBL/GenBank/DDBJ databases">
        <authorList>
            <person name="Hackl T."/>
        </authorList>
    </citation>
    <scope>NUCLEOTIDE SEQUENCE</scope>
</reference>
<dbReference type="PRINTS" id="PR00133">
    <property type="entry name" value="GLHYDRLASE3"/>
</dbReference>
<evidence type="ECO:0000256" key="10">
    <source>
        <dbReference type="SAM" id="SignalP"/>
    </source>
</evidence>
<keyword evidence="13" id="KW-1185">Reference proteome</keyword>
<feature type="signal peptide" evidence="10">
    <location>
        <begin position="1"/>
        <end position="21"/>
    </location>
</feature>
<dbReference type="InterPro" id="IPR036962">
    <property type="entry name" value="Glyco_hydro_3_N_sf"/>
</dbReference>
<organism evidence="12 13">
    <name type="scientific">Anthostomella pinea</name>
    <dbReference type="NCBI Taxonomy" id="933095"/>
    <lineage>
        <taxon>Eukaryota</taxon>
        <taxon>Fungi</taxon>
        <taxon>Dikarya</taxon>
        <taxon>Ascomycota</taxon>
        <taxon>Pezizomycotina</taxon>
        <taxon>Sordariomycetes</taxon>
        <taxon>Xylariomycetidae</taxon>
        <taxon>Xylariales</taxon>
        <taxon>Xylariaceae</taxon>
        <taxon>Anthostomella</taxon>
    </lineage>
</organism>
<dbReference type="InterPro" id="IPR002772">
    <property type="entry name" value="Glyco_hydro_3_C"/>
</dbReference>
<dbReference type="AlphaFoldDB" id="A0AAI8YN23"/>
<keyword evidence="8" id="KW-0326">Glycosidase</keyword>
<evidence type="ECO:0000256" key="3">
    <source>
        <dbReference type="ARBA" id="ARBA00005336"/>
    </source>
</evidence>
<comment type="similarity">
    <text evidence="3">Belongs to the glycosyl hydrolase 3 family.</text>
</comment>
<dbReference type="SUPFAM" id="SSF51445">
    <property type="entry name" value="(Trans)glycosidases"/>
    <property type="match status" value="1"/>
</dbReference>
<evidence type="ECO:0000256" key="2">
    <source>
        <dbReference type="ARBA" id="ARBA00004987"/>
    </source>
</evidence>
<dbReference type="EMBL" id="CAUWAG010000018">
    <property type="protein sequence ID" value="CAJ2510745.1"/>
    <property type="molecule type" value="Genomic_DNA"/>
</dbReference>
<dbReference type="Gene3D" id="2.60.40.10">
    <property type="entry name" value="Immunoglobulins"/>
    <property type="match status" value="1"/>
</dbReference>
<dbReference type="Gene3D" id="3.20.20.300">
    <property type="entry name" value="Glycoside hydrolase, family 3, N-terminal domain"/>
    <property type="match status" value="1"/>
</dbReference>
<dbReference type="Gene3D" id="2.60.120.380">
    <property type="match status" value="1"/>
</dbReference>
<keyword evidence="7" id="KW-0119">Carbohydrate metabolism</keyword>
<dbReference type="Pfam" id="PF14310">
    <property type="entry name" value="Fn3-like"/>
    <property type="match status" value="1"/>
</dbReference>
<dbReference type="GO" id="GO:0000272">
    <property type="term" value="P:polysaccharide catabolic process"/>
    <property type="evidence" value="ECO:0007669"/>
    <property type="project" value="UniProtKB-KW"/>
</dbReference>
<evidence type="ECO:0000313" key="12">
    <source>
        <dbReference type="EMBL" id="CAJ2510745.1"/>
    </source>
</evidence>
<dbReference type="EC" id="3.2.1.21" evidence="4"/>
<dbReference type="Pfam" id="PF00933">
    <property type="entry name" value="Glyco_hydro_3"/>
    <property type="match status" value="1"/>
</dbReference>
<evidence type="ECO:0000259" key="11">
    <source>
        <dbReference type="SMART" id="SM01217"/>
    </source>
</evidence>
<dbReference type="InterPro" id="IPR026891">
    <property type="entry name" value="Fn3-like"/>
</dbReference>
<dbReference type="SUPFAM" id="SSF52279">
    <property type="entry name" value="Beta-D-glucan exohydrolase, C-terminal domain"/>
    <property type="match status" value="1"/>
</dbReference>
<dbReference type="PANTHER" id="PTHR42715">
    <property type="entry name" value="BETA-GLUCOSIDASE"/>
    <property type="match status" value="1"/>
</dbReference>
<name>A0AAI8YN23_9PEZI</name>
<evidence type="ECO:0000256" key="8">
    <source>
        <dbReference type="ARBA" id="ARBA00023295"/>
    </source>
</evidence>
<keyword evidence="9" id="KW-0624">Polysaccharide degradation</keyword>
<keyword evidence="6" id="KW-0325">Glycoprotein</keyword>
<dbReference type="Pfam" id="PF01915">
    <property type="entry name" value="Glyco_hydro_3_C"/>
    <property type="match status" value="1"/>
</dbReference>
<comment type="caution">
    <text evidence="12">The sequence shown here is derived from an EMBL/GenBank/DDBJ whole genome shotgun (WGS) entry which is preliminary data.</text>
</comment>
<dbReference type="SMART" id="SM01217">
    <property type="entry name" value="Fn3_like"/>
    <property type="match status" value="1"/>
</dbReference>
<dbReference type="Proteomes" id="UP001295740">
    <property type="component" value="Unassembled WGS sequence"/>
</dbReference>
<keyword evidence="10" id="KW-0732">Signal</keyword>
<dbReference type="PANTHER" id="PTHR42715:SF10">
    <property type="entry name" value="BETA-GLUCOSIDASE"/>
    <property type="match status" value="1"/>
</dbReference>
<proteinExistence type="inferred from homology"/>
<dbReference type="GO" id="GO:0008422">
    <property type="term" value="F:beta-glucosidase activity"/>
    <property type="evidence" value="ECO:0007669"/>
    <property type="project" value="UniProtKB-EC"/>
</dbReference>
<evidence type="ECO:0000313" key="13">
    <source>
        <dbReference type="Proteomes" id="UP001295740"/>
    </source>
</evidence>
<keyword evidence="5" id="KW-0378">Hydrolase</keyword>
<evidence type="ECO:0000256" key="1">
    <source>
        <dbReference type="ARBA" id="ARBA00000448"/>
    </source>
</evidence>
<evidence type="ECO:0000256" key="7">
    <source>
        <dbReference type="ARBA" id="ARBA00023277"/>
    </source>
</evidence>
<comment type="pathway">
    <text evidence="2">Glycan metabolism; cellulose degradation.</text>
</comment>